<reference evidence="2" key="1">
    <citation type="submission" date="2021-04" db="EMBL/GenBank/DDBJ databases">
        <authorList>
            <consortium name="Molecular Ecology Group"/>
        </authorList>
    </citation>
    <scope>NUCLEOTIDE SEQUENCE</scope>
</reference>
<name>A0A8S3YVE8_9EUPU</name>
<dbReference type="Proteomes" id="UP000678393">
    <property type="component" value="Unassembled WGS sequence"/>
</dbReference>
<keyword evidence="1" id="KW-0472">Membrane</keyword>
<dbReference type="AlphaFoldDB" id="A0A8S3YVE8"/>
<accession>A0A8S3YVE8</accession>
<evidence type="ECO:0000256" key="1">
    <source>
        <dbReference type="SAM" id="Phobius"/>
    </source>
</evidence>
<comment type="caution">
    <text evidence="2">The sequence shown here is derived from an EMBL/GenBank/DDBJ whole genome shotgun (WGS) entry which is preliminary data.</text>
</comment>
<feature type="non-terminal residue" evidence="2">
    <location>
        <position position="62"/>
    </location>
</feature>
<proteinExistence type="predicted"/>
<feature type="non-terminal residue" evidence="2">
    <location>
        <position position="1"/>
    </location>
</feature>
<organism evidence="2 3">
    <name type="scientific">Candidula unifasciata</name>
    <dbReference type="NCBI Taxonomy" id="100452"/>
    <lineage>
        <taxon>Eukaryota</taxon>
        <taxon>Metazoa</taxon>
        <taxon>Spiralia</taxon>
        <taxon>Lophotrochozoa</taxon>
        <taxon>Mollusca</taxon>
        <taxon>Gastropoda</taxon>
        <taxon>Heterobranchia</taxon>
        <taxon>Euthyneura</taxon>
        <taxon>Panpulmonata</taxon>
        <taxon>Eupulmonata</taxon>
        <taxon>Stylommatophora</taxon>
        <taxon>Helicina</taxon>
        <taxon>Helicoidea</taxon>
        <taxon>Geomitridae</taxon>
        <taxon>Candidula</taxon>
    </lineage>
</organism>
<keyword evidence="3" id="KW-1185">Reference proteome</keyword>
<feature type="transmembrane region" description="Helical" evidence="1">
    <location>
        <begin position="20"/>
        <end position="43"/>
    </location>
</feature>
<keyword evidence="1" id="KW-1133">Transmembrane helix</keyword>
<evidence type="ECO:0000313" key="3">
    <source>
        <dbReference type="Proteomes" id="UP000678393"/>
    </source>
</evidence>
<dbReference type="OrthoDB" id="6157797at2759"/>
<dbReference type="EMBL" id="CAJHNH020000962">
    <property type="protein sequence ID" value="CAG5120769.1"/>
    <property type="molecule type" value="Genomic_DNA"/>
</dbReference>
<keyword evidence="1" id="KW-0812">Transmembrane</keyword>
<evidence type="ECO:0000313" key="2">
    <source>
        <dbReference type="EMBL" id="CAG5120769.1"/>
    </source>
</evidence>
<protein>
    <submittedName>
        <fullName evidence="2">Uncharacterized protein</fullName>
    </submittedName>
</protein>
<gene>
    <name evidence="2" type="ORF">CUNI_LOCUS6327</name>
</gene>
<sequence>NNDGNRDLSKSFISDQMRIYFQWIGYSIVCELIDIFGTISNTINIMCFLKMGFKDPVNVSLL</sequence>